<protein>
    <submittedName>
        <fullName evidence="1">CLUMA_CG010161, isoform A</fullName>
    </submittedName>
</protein>
<evidence type="ECO:0000313" key="2">
    <source>
        <dbReference type="Proteomes" id="UP000183832"/>
    </source>
</evidence>
<gene>
    <name evidence="1" type="ORF">CLUMA_CG010161</name>
</gene>
<accession>A0A1J1I862</accession>
<evidence type="ECO:0000313" key="1">
    <source>
        <dbReference type="EMBL" id="CRK96456.1"/>
    </source>
</evidence>
<dbReference type="STRING" id="568069.A0A1J1I862"/>
<dbReference type="OrthoDB" id="341587at2759"/>
<dbReference type="SUPFAM" id="SSF52047">
    <property type="entry name" value="RNI-like"/>
    <property type="match status" value="1"/>
</dbReference>
<dbReference type="Proteomes" id="UP000183832">
    <property type="component" value="Unassembled WGS sequence"/>
</dbReference>
<dbReference type="InterPro" id="IPR032675">
    <property type="entry name" value="LRR_dom_sf"/>
</dbReference>
<sequence length="607" mass="70393">MKKFRDKASANSQIQLPPYRDLQNAFHAYQTSWETERLESEKNRQIYSELIDDLDQEKGIVKLCDIFDGNITKPVIDKSTVNNINDEKEEETTEALTAKNDIKTNWWTKVSVKSNRPMILREIAIHKMAQDYRGGQVDGRIWGEDATNFGLHASIDLPILDLLEVDNEFFWKRLVREKIRDVLKHQKLLRDSQTNWKRIAIELLLAELVENLEEHEVDGPMKQKELKELVEKLNSFVENLSILSLKPRKFFNENENFQIVNFTSNDCRHASLEFLGGLSNLKSFSVSFMTKKLEFDVKYRRKLFQVAVSDIEKLGKCLKNLKMLENLTIRYCDLSESEKMNYLLTSLMSLNNLKHVDLSYSQITSKFSGECFEKFLSTARSLNSLELKGNKFDVEFGFHFAKGIESFQGMFDYLGLSLTSSFGSGLDLILKSVNLKQNVSNLDISGCDNDNYDEAEKTFRQIINLIGFEGKIVSLNINNNMIKNSTTKEYLIKSFDKNYLIQLNCNNCGFSSEDMIKIKTLNIRNIFYKENPILKKENFSVEDEMEIEKYFNETKHPLILKAKKNIQVHHDNKKDIKATGEYFNLHHSLPETPSEINLKSQNIKINS</sequence>
<name>A0A1J1I862_9DIPT</name>
<proteinExistence type="predicted"/>
<dbReference type="EMBL" id="CVRI01000044">
    <property type="protein sequence ID" value="CRK96456.1"/>
    <property type="molecule type" value="Genomic_DNA"/>
</dbReference>
<keyword evidence="2" id="KW-1185">Reference proteome</keyword>
<dbReference type="Gene3D" id="3.80.10.10">
    <property type="entry name" value="Ribonuclease Inhibitor"/>
    <property type="match status" value="1"/>
</dbReference>
<reference evidence="1 2" key="1">
    <citation type="submission" date="2015-04" db="EMBL/GenBank/DDBJ databases">
        <authorList>
            <person name="Syromyatnikov M.Y."/>
            <person name="Popov V.N."/>
        </authorList>
    </citation>
    <scope>NUCLEOTIDE SEQUENCE [LARGE SCALE GENOMIC DNA]</scope>
</reference>
<dbReference type="AlphaFoldDB" id="A0A1J1I862"/>
<organism evidence="1 2">
    <name type="scientific">Clunio marinus</name>
    <dbReference type="NCBI Taxonomy" id="568069"/>
    <lineage>
        <taxon>Eukaryota</taxon>
        <taxon>Metazoa</taxon>
        <taxon>Ecdysozoa</taxon>
        <taxon>Arthropoda</taxon>
        <taxon>Hexapoda</taxon>
        <taxon>Insecta</taxon>
        <taxon>Pterygota</taxon>
        <taxon>Neoptera</taxon>
        <taxon>Endopterygota</taxon>
        <taxon>Diptera</taxon>
        <taxon>Nematocera</taxon>
        <taxon>Chironomoidea</taxon>
        <taxon>Chironomidae</taxon>
        <taxon>Clunio</taxon>
    </lineage>
</organism>